<dbReference type="EMBL" id="JXTB01000690">
    <property type="protein sequence ID" value="PON33956.1"/>
    <property type="molecule type" value="Genomic_DNA"/>
</dbReference>
<keyword evidence="2" id="KW-1185">Reference proteome</keyword>
<organism evidence="1 2">
    <name type="scientific">Parasponia andersonii</name>
    <name type="common">Sponia andersonii</name>
    <dbReference type="NCBI Taxonomy" id="3476"/>
    <lineage>
        <taxon>Eukaryota</taxon>
        <taxon>Viridiplantae</taxon>
        <taxon>Streptophyta</taxon>
        <taxon>Embryophyta</taxon>
        <taxon>Tracheophyta</taxon>
        <taxon>Spermatophyta</taxon>
        <taxon>Magnoliopsida</taxon>
        <taxon>eudicotyledons</taxon>
        <taxon>Gunneridae</taxon>
        <taxon>Pentapetalae</taxon>
        <taxon>rosids</taxon>
        <taxon>fabids</taxon>
        <taxon>Rosales</taxon>
        <taxon>Cannabaceae</taxon>
        <taxon>Parasponia</taxon>
    </lineage>
</organism>
<proteinExistence type="predicted"/>
<evidence type="ECO:0000313" key="1">
    <source>
        <dbReference type="EMBL" id="PON33956.1"/>
    </source>
</evidence>
<gene>
    <name evidence="1" type="ORF">PanWU01x14_348410</name>
</gene>
<evidence type="ECO:0000313" key="2">
    <source>
        <dbReference type="Proteomes" id="UP000237105"/>
    </source>
</evidence>
<sequence>MFVLWWGHHLPFSKSSQGVIDLVSDLLKVHQRLLHTILSLGKVFCYSHSRLIRSRGCLCSSSTLRLVLASSGDSGSVSSICHY</sequence>
<reference evidence="2" key="1">
    <citation type="submission" date="2016-06" db="EMBL/GenBank/DDBJ databases">
        <title>Parallel loss of symbiosis genes in relatives of nitrogen-fixing non-legume Parasponia.</title>
        <authorList>
            <person name="Van Velzen R."/>
            <person name="Holmer R."/>
            <person name="Bu F."/>
            <person name="Rutten L."/>
            <person name="Van Zeijl A."/>
            <person name="Liu W."/>
            <person name="Santuari L."/>
            <person name="Cao Q."/>
            <person name="Sharma T."/>
            <person name="Shen D."/>
            <person name="Roswanjaya Y."/>
            <person name="Wardhani T."/>
            <person name="Kalhor M.S."/>
            <person name="Jansen J."/>
            <person name="Van den Hoogen J."/>
            <person name="Gungor B."/>
            <person name="Hartog M."/>
            <person name="Hontelez J."/>
            <person name="Verver J."/>
            <person name="Yang W.-C."/>
            <person name="Schijlen E."/>
            <person name="Repin R."/>
            <person name="Schilthuizen M."/>
            <person name="Schranz E."/>
            <person name="Heidstra R."/>
            <person name="Miyata K."/>
            <person name="Fedorova E."/>
            <person name="Kohlen W."/>
            <person name="Bisseling T."/>
            <person name="Smit S."/>
            <person name="Geurts R."/>
        </authorList>
    </citation>
    <scope>NUCLEOTIDE SEQUENCE [LARGE SCALE GENOMIC DNA]</scope>
    <source>
        <strain evidence="2">cv. WU1-14</strain>
    </source>
</reference>
<protein>
    <submittedName>
        <fullName evidence="1">Uncharacterized protein</fullName>
    </submittedName>
</protein>
<dbReference type="AlphaFoldDB" id="A0A2P5ABN4"/>
<name>A0A2P5ABN4_PARAD</name>
<comment type="caution">
    <text evidence="1">The sequence shown here is derived from an EMBL/GenBank/DDBJ whole genome shotgun (WGS) entry which is preliminary data.</text>
</comment>
<dbReference type="Proteomes" id="UP000237105">
    <property type="component" value="Unassembled WGS sequence"/>
</dbReference>
<accession>A0A2P5ABN4</accession>